<reference evidence="1" key="1">
    <citation type="journal article" date="2015" name="Nature">
        <title>Complex archaea that bridge the gap between prokaryotes and eukaryotes.</title>
        <authorList>
            <person name="Spang A."/>
            <person name="Saw J.H."/>
            <person name="Jorgensen S.L."/>
            <person name="Zaremba-Niedzwiedzka K."/>
            <person name="Martijn J."/>
            <person name="Lind A.E."/>
            <person name="van Eijk R."/>
            <person name="Schleper C."/>
            <person name="Guy L."/>
            <person name="Ettema T.J."/>
        </authorList>
    </citation>
    <scope>NUCLEOTIDE SEQUENCE</scope>
</reference>
<dbReference type="AlphaFoldDB" id="A0A0F9UQ38"/>
<dbReference type="EMBL" id="LAZR01000874">
    <property type="protein sequence ID" value="KKN55738.1"/>
    <property type="molecule type" value="Genomic_DNA"/>
</dbReference>
<evidence type="ECO:0008006" key="2">
    <source>
        <dbReference type="Google" id="ProtNLM"/>
    </source>
</evidence>
<sequence>MLDRTYIKTTGISVKLKDLLKTIAKNKGITLSALVRPALRELCESQPEYLKKNEI</sequence>
<name>A0A0F9UQ38_9ZZZZ</name>
<gene>
    <name evidence="1" type="ORF">LCGC14_0579480</name>
</gene>
<organism evidence="1">
    <name type="scientific">marine sediment metagenome</name>
    <dbReference type="NCBI Taxonomy" id="412755"/>
    <lineage>
        <taxon>unclassified sequences</taxon>
        <taxon>metagenomes</taxon>
        <taxon>ecological metagenomes</taxon>
    </lineage>
</organism>
<protein>
    <recommendedName>
        <fullName evidence="2">Ribbon-helix-helix protein CopG domain-containing protein</fullName>
    </recommendedName>
</protein>
<evidence type="ECO:0000313" key="1">
    <source>
        <dbReference type="EMBL" id="KKN55738.1"/>
    </source>
</evidence>
<proteinExistence type="predicted"/>
<comment type="caution">
    <text evidence="1">The sequence shown here is derived from an EMBL/GenBank/DDBJ whole genome shotgun (WGS) entry which is preliminary data.</text>
</comment>
<accession>A0A0F9UQ38</accession>